<evidence type="ECO:0000313" key="1">
    <source>
        <dbReference type="EMBL" id="GIJ32882.1"/>
    </source>
</evidence>
<dbReference type="OrthoDB" id="4107102at2"/>
<keyword evidence="2" id="KW-1185">Reference proteome</keyword>
<organism evidence="1 2">
    <name type="scientific">Micromonospora sediminimaris</name>
    <dbReference type="NCBI Taxonomy" id="547162"/>
    <lineage>
        <taxon>Bacteria</taxon>
        <taxon>Bacillati</taxon>
        <taxon>Actinomycetota</taxon>
        <taxon>Actinomycetes</taxon>
        <taxon>Micromonosporales</taxon>
        <taxon>Micromonosporaceae</taxon>
        <taxon>Micromonospora</taxon>
    </lineage>
</organism>
<gene>
    <name evidence="1" type="ORF">Vse01_20300</name>
</gene>
<protein>
    <submittedName>
        <fullName evidence="1">Uncharacterized protein</fullName>
    </submittedName>
</protein>
<proteinExistence type="predicted"/>
<dbReference type="AlphaFoldDB" id="A0A9W5XJH5"/>
<comment type="caution">
    <text evidence="1">The sequence shown here is derived from an EMBL/GenBank/DDBJ whole genome shotgun (WGS) entry which is preliminary data.</text>
</comment>
<dbReference type="EMBL" id="BOPD01000011">
    <property type="protein sequence ID" value="GIJ32882.1"/>
    <property type="molecule type" value="Genomic_DNA"/>
</dbReference>
<evidence type="ECO:0000313" key="2">
    <source>
        <dbReference type="Proteomes" id="UP000607311"/>
    </source>
</evidence>
<accession>A0A9W5XJH5</accession>
<reference evidence="1" key="1">
    <citation type="submission" date="2021-01" db="EMBL/GenBank/DDBJ databases">
        <title>Whole genome shotgun sequence of Verrucosispora sediminis NBRC 107745.</title>
        <authorList>
            <person name="Komaki H."/>
            <person name="Tamura T."/>
        </authorList>
    </citation>
    <scope>NUCLEOTIDE SEQUENCE</scope>
    <source>
        <strain evidence="1">NBRC 107745</strain>
    </source>
</reference>
<dbReference type="Proteomes" id="UP000607311">
    <property type="component" value="Unassembled WGS sequence"/>
</dbReference>
<name>A0A9W5XJH5_9ACTN</name>
<dbReference type="Gene3D" id="2.60.120.620">
    <property type="entry name" value="q2cbj1_9rhob like domain"/>
    <property type="match status" value="1"/>
</dbReference>
<dbReference type="RefSeq" id="WP_093405722.1">
    <property type="nucleotide sequence ID" value="NZ_BOPD01000011.1"/>
</dbReference>
<sequence length="229" mass="25408">MLTTSESLLVHSIEQFLTPMECQAICDAVDRQITADGRAAFEGERAVSVHAVDGMSTRDVMELYEPAGRLELFPLPVGATTVLDEAARRALPHLRSLFPSGRRLTSWIYLEYGVGQYITPHIDMPFDETDPDHVKVAGVSITLNDGFSGGDFVVETCGSPDLWEEPTDGLRRVREGADHTTQWYKALPRTRWRTRMAAGGLVMFGSQLSHSTEPVTHGRIKKVIGFFTN</sequence>